<evidence type="ECO:0000256" key="4">
    <source>
        <dbReference type="SAM" id="MobiDB-lite"/>
    </source>
</evidence>
<keyword evidence="2 5" id="KW-0689">Ribosomal protein</keyword>
<evidence type="ECO:0000256" key="3">
    <source>
        <dbReference type="ARBA" id="ARBA00023274"/>
    </source>
</evidence>
<name>A0A8H4K3G8_9HYPO</name>
<gene>
    <name evidence="5" type="ORF">F53441_11826</name>
</gene>
<dbReference type="InterPro" id="IPR023591">
    <property type="entry name" value="Ribosomal_uS2_flav_dom_sf"/>
</dbReference>
<comment type="similarity">
    <text evidence="1">Belongs to the universal ribosomal protein uS2 family.</text>
</comment>
<dbReference type="PANTHER" id="PTHR12534:SF0">
    <property type="entry name" value="SMALL RIBOSOMAL SUBUNIT PROTEIN US2M"/>
    <property type="match status" value="1"/>
</dbReference>
<dbReference type="AlphaFoldDB" id="A0A8H4K3G8"/>
<dbReference type="GO" id="GO:0005763">
    <property type="term" value="C:mitochondrial small ribosomal subunit"/>
    <property type="evidence" value="ECO:0007669"/>
    <property type="project" value="TreeGrafter"/>
</dbReference>
<protein>
    <submittedName>
        <fullName evidence="5">30S ribosomal protein S2</fullName>
    </submittedName>
</protein>
<accession>A0A8H4K3G8</accession>
<evidence type="ECO:0000313" key="5">
    <source>
        <dbReference type="EMBL" id="KAF4442123.1"/>
    </source>
</evidence>
<dbReference type="Gene3D" id="3.40.50.10490">
    <property type="entry name" value="Glucose-6-phosphate isomerase like protein, domain 1"/>
    <property type="match status" value="1"/>
</dbReference>
<dbReference type="CDD" id="cd01425">
    <property type="entry name" value="RPS2"/>
    <property type="match status" value="1"/>
</dbReference>
<sequence>MILRNAPVRHCRHTLASPISRSLARRLSTQVTTKTETTNEEWKTSQPTVAPPKIVSAARKKQRIVQDGILSLRTNSAHEHRGAAWTTPYANSNSATPATPAQQYREWQRIQANTRSLGSKLEKRYVPTELVNNPPGPEDITLEMLMASQTHIGHKTSLWNPANSRYIYGVRQGVHIISLETTAAHLRRAARVVEEVAYNAGLILFVGNRKGQMEIVTQAAEMAGACHLFTKWTPGAITNRDVILKMAGTKVVDHKDRELPGFENYRGSARPLMPDLVVCLNPLENYTLLYECGLKSIPTIGVIDTNVDPSWVTYTIPANDDSLRAMAVVGGVLGRAGQRGQQRRMADAKKDKATWENPPDLVQHMSREKKAAIAERKNVMGQMQHNLEGFTEEEQKLLREGLYADEVEVSEKDMVDMMGEAALGAAKDAAAEAVAALPEQAEAAVEVEVEVEAKPVESDSTPAEQAATPEVVVETQAETKPTESTPATPEQPIAAEPASQSPELPASPEMVAEIKPTKSTNDSRLASIEEQLSGLKDAAKAIEADIKSGKQ</sequence>
<dbReference type="PANTHER" id="PTHR12534">
    <property type="entry name" value="30S RIBOSOMAL PROTEIN S2 PROKARYOTIC AND ORGANELLAR"/>
    <property type="match status" value="1"/>
</dbReference>
<evidence type="ECO:0000313" key="6">
    <source>
        <dbReference type="Proteomes" id="UP000605986"/>
    </source>
</evidence>
<feature type="region of interest" description="Disordered" evidence="4">
    <location>
        <begin position="29"/>
        <end position="50"/>
    </location>
</feature>
<dbReference type="GO" id="GO:0006412">
    <property type="term" value="P:translation"/>
    <property type="evidence" value="ECO:0007669"/>
    <property type="project" value="InterPro"/>
</dbReference>
<dbReference type="EMBL" id="JAADJG010000607">
    <property type="protein sequence ID" value="KAF4442123.1"/>
    <property type="molecule type" value="Genomic_DNA"/>
</dbReference>
<dbReference type="InterPro" id="IPR018130">
    <property type="entry name" value="Ribosomal_uS2_CS"/>
</dbReference>
<dbReference type="OrthoDB" id="2320368at2759"/>
<feature type="compositionally biased region" description="Polar residues" evidence="4">
    <location>
        <begin position="476"/>
        <end position="488"/>
    </location>
</feature>
<dbReference type="PROSITE" id="PS00962">
    <property type="entry name" value="RIBOSOMAL_S2_1"/>
    <property type="match status" value="1"/>
</dbReference>
<proteinExistence type="inferred from homology"/>
<dbReference type="SUPFAM" id="SSF52313">
    <property type="entry name" value="Ribosomal protein S2"/>
    <property type="match status" value="1"/>
</dbReference>
<reference evidence="5" key="1">
    <citation type="submission" date="2020-01" db="EMBL/GenBank/DDBJ databases">
        <title>Identification and distribution of gene clusters putatively required for synthesis of sphingolipid metabolism inhibitors in phylogenetically diverse species of the filamentous fungus Fusarium.</title>
        <authorList>
            <person name="Kim H.-S."/>
            <person name="Busman M."/>
            <person name="Brown D.W."/>
            <person name="Divon H."/>
            <person name="Uhlig S."/>
            <person name="Proctor R.H."/>
        </authorList>
    </citation>
    <scope>NUCLEOTIDE SEQUENCE</scope>
    <source>
        <strain evidence="5">NRRL 53441</strain>
    </source>
</reference>
<dbReference type="Proteomes" id="UP000605986">
    <property type="component" value="Unassembled WGS sequence"/>
</dbReference>
<organism evidence="5 6">
    <name type="scientific">Fusarium austroafricanum</name>
    <dbReference type="NCBI Taxonomy" id="2364996"/>
    <lineage>
        <taxon>Eukaryota</taxon>
        <taxon>Fungi</taxon>
        <taxon>Dikarya</taxon>
        <taxon>Ascomycota</taxon>
        <taxon>Pezizomycotina</taxon>
        <taxon>Sordariomycetes</taxon>
        <taxon>Hypocreomycetidae</taxon>
        <taxon>Hypocreales</taxon>
        <taxon>Nectriaceae</taxon>
        <taxon>Fusarium</taxon>
        <taxon>Fusarium concolor species complex</taxon>
    </lineage>
</organism>
<dbReference type="PRINTS" id="PR00395">
    <property type="entry name" value="RIBOSOMALS2"/>
</dbReference>
<dbReference type="GO" id="GO:0003735">
    <property type="term" value="F:structural constituent of ribosome"/>
    <property type="evidence" value="ECO:0007669"/>
    <property type="project" value="InterPro"/>
</dbReference>
<comment type="caution">
    <text evidence="5">The sequence shown here is derived from an EMBL/GenBank/DDBJ whole genome shotgun (WGS) entry which is preliminary data.</text>
</comment>
<dbReference type="NCBIfam" id="TIGR01011">
    <property type="entry name" value="rpsB_bact"/>
    <property type="match status" value="1"/>
</dbReference>
<evidence type="ECO:0000256" key="2">
    <source>
        <dbReference type="ARBA" id="ARBA00022980"/>
    </source>
</evidence>
<keyword evidence="3" id="KW-0687">Ribonucleoprotein</keyword>
<dbReference type="HAMAP" id="MF_00291_B">
    <property type="entry name" value="Ribosomal_uS2_B"/>
    <property type="match status" value="1"/>
</dbReference>
<dbReference type="InterPro" id="IPR001865">
    <property type="entry name" value="Ribosomal_uS2"/>
</dbReference>
<dbReference type="Pfam" id="PF00318">
    <property type="entry name" value="Ribosomal_S2"/>
    <property type="match status" value="1"/>
</dbReference>
<keyword evidence="6" id="KW-1185">Reference proteome</keyword>
<dbReference type="InterPro" id="IPR005706">
    <property type="entry name" value="Ribosomal_uS2_bac/mit/plastid"/>
</dbReference>
<feature type="region of interest" description="Disordered" evidence="4">
    <location>
        <begin position="453"/>
        <end position="523"/>
    </location>
</feature>
<evidence type="ECO:0000256" key="1">
    <source>
        <dbReference type="ARBA" id="ARBA00006242"/>
    </source>
</evidence>